<gene>
    <name evidence="1" type="ORF">AABB29_18135</name>
</gene>
<sequence length="675" mass="72915">MRRLLLIALGLVLVGTLAAGQDTPLRYNSYGAPGLIDMPIASSAPDAELAFSASTFAGQTRATLTFQVTPRLSTSLRYAALQDVQAAGGAFYDQILDRSLALQYRLVDEGRLRPALAIGVSDFVGTGIYAGEYLVASKSLPGDLAATMGLGWGRFAGVGGFDNPLGASFADRPMRDFGVGGAPSLDTLFRGDAAIFGGLRWAPDPRFDLVVEYSSDAYIYQDGVAFTRRSPWNVGLTYAPRPDLRLSAYYLYGSEIGTQLSYVINPRAPPFGTGFGAPVMPTVPAADLSAALAAEGMALSSLQMEGERAYVAVANTRFAPSAQAIGRTMRVLDRELPPSVRIVHISLVENGLVGPAVVLDRARWQDSVFAGDGGAAFARSIRFAPPVAGVPVPPTSRFSWNVAPYLTPNLFDPDDPLRADFGLAFDGRWALRRDVILAGTLRQKLAGNLDAATRMSDSELPHVRSDFALYDREGDADIADLTLAWYGQPGPDLTTRLSFGLLEPMFAGVSAELLWRPPGQHWAMGVEVNQLIQRDYDGAFGLLDYEVSSGHASLYWEDAGGYAAQLDLGRYLAGDWGGTLTLSRRFANGWKLGVFATLTDVPFETFGEGSFDKGVVLNVPLSWISGQPRRDALARTIRPVTRDGGARVHVEGRLYELSRPQTARVIDDTWGMFWR</sequence>
<reference evidence="2" key="1">
    <citation type="submission" date="2024-04" db="EMBL/GenBank/DDBJ databases">
        <title>Phylogenomic analyses of a clade within the roseobacter group suggest taxonomic reassignments of species of the genera Aestuariivita, Citreicella, Loktanella, Nautella, Pelagibaca, Ruegeria, Thalassobius, Thiobacimonas and Tropicibacter, and the proposal o.</title>
        <authorList>
            <person name="Jeon C.O."/>
        </authorList>
    </citation>
    <scope>NUCLEOTIDE SEQUENCE [LARGE SCALE GENOMIC DNA]</scope>
    <source>
        <strain evidence="2">BS5-3</strain>
    </source>
</reference>
<dbReference type="Pfam" id="PF06082">
    <property type="entry name" value="YjbH"/>
    <property type="match status" value="1"/>
</dbReference>
<accession>A0ABZ2V2L4</accession>
<evidence type="ECO:0000313" key="1">
    <source>
        <dbReference type="EMBL" id="WZC48733.1"/>
    </source>
</evidence>
<name>A0ABZ2V2L4_9RHOB</name>
<keyword evidence="2" id="KW-1185">Reference proteome</keyword>
<organism evidence="1 2">
    <name type="scientific">Yoonia phaeophyticola</name>
    <dbReference type="NCBI Taxonomy" id="3137369"/>
    <lineage>
        <taxon>Bacteria</taxon>
        <taxon>Pseudomonadati</taxon>
        <taxon>Pseudomonadota</taxon>
        <taxon>Alphaproteobacteria</taxon>
        <taxon>Rhodobacterales</taxon>
        <taxon>Paracoccaceae</taxon>
        <taxon>Yoonia</taxon>
    </lineage>
</organism>
<dbReference type="Proteomes" id="UP001440612">
    <property type="component" value="Chromosome"/>
</dbReference>
<dbReference type="RefSeq" id="WP_341366846.1">
    <property type="nucleotide sequence ID" value="NZ_CP150951.2"/>
</dbReference>
<dbReference type="EMBL" id="CP150951">
    <property type="protein sequence ID" value="WZC48733.1"/>
    <property type="molecule type" value="Genomic_DNA"/>
</dbReference>
<protein>
    <submittedName>
        <fullName evidence="1">YjbH domain-containing protein</fullName>
    </submittedName>
</protein>
<proteinExistence type="predicted"/>
<dbReference type="InterPro" id="IPR010344">
    <property type="entry name" value="YbjH"/>
</dbReference>
<evidence type="ECO:0000313" key="2">
    <source>
        <dbReference type="Proteomes" id="UP001440612"/>
    </source>
</evidence>